<organism evidence="1 2">
    <name type="scientific">Candidatus Dojkabacteria bacterium</name>
    <dbReference type="NCBI Taxonomy" id="2099670"/>
    <lineage>
        <taxon>Bacteria</taxon>
        <taxon>Candidatus Dojkabacteria</taxon>
    </lineage>
</organism>
<protein>
    <submittedName>
        <fullName evidence="1">Uncharacterized protein</fullName>
    </submittedName>
</protein>
<accession>A0A955LAZ8</accession>
<evidence type="ECO:0000313" key="2">
    <source>
        <dbReference type="Proteomes" id="UP000714915"/>
    </source>
</evidence>
<sequence>MSDQKSENLTATSRFNVEDMYSEATKNLDIQPNEQEAIEHCAGTLSSPISYVEFSMMPSMSISREDYLAYRDSIFSTIDNKKIVFNGQNIGNDVKTAMITITEKKFAELDQK</sequence>
<comment type="caution">
    <text evidence="1">The sequence shown here is derived from an EMBL/GenBank/DDBJ whole genome shotgun (WGS) entry which is preliminary data.</text>
</comment>
<evidence type="ECO:0000313" key="1">
    <source>
        <dbReference type="EMBL" id="MCA9386865.1"/>
    </source>
</evidence>
<reference evidence="1" key="2">
    <citation type="journal article" date="2021" name="Microbiome">
        <title>Successional dynamics and alternative stable states in a saline activated sludge microbial community over 9 years.</title>
        <authorList>
            <person name="Wang Y."/>
            <person name="Ye J."/>
            <person name="Ju F."/>
            <person name="Liu L."/>
            <person name="Boyd J.A."/>
            <person name="Deng Y."/>
            <person name="Parks D.H."/>
            <person name="Jiang X."/>
            <person name="Yin X."/>
            <person name="Woodcroft B.J."/>
            <person name="Tyson G.W."/>
            <person name="Hugenholtz P."/>
            <person name="Polz M.F."/>
            <person name="Zhang T."/>
        </authorList>
    </citation>
    <scope>NUCLEOTIDE SEQUENCE</scope>
    <source>
        <strain evidence="1">HKST-UBA09</strain>
    </source>
</reference>
<dbReference type="Proteomes" id="UP000714915">
    <property type="component" value="Unassembled WGS sequence"/>
</dbReference>
<name>A0A955LAZ8_9BACT</name>
<gene>
    <name evidence="1" type="ORF">KC669_02405</name>
</gene>
<proteinExistence type="predicted"/>
<dbReference type="AlphaFoldDB" id="A0A955LAZ8"/>
<dbReference type="EMBL" id="JAGQLF010000021">
    <property type="protein sequence ID" value="MCA9386865.1"/>
    <property type="molecule type" value="Genomic_DNA"/>
</dbReference>
<reference evidence="1" key="1">
    <citation type="submission" date="2020-04" db="EMBL/GenBank/DDBJ databases">
        <authorList>
            <person name="Zhang T."/>
        </authorList>
    </citation>
    <scope>NUCLEOTIDE SEQUENCE</scope>
    <source>
        <strain evidence="1">HKST-UBA09</strain>
    </source>
</reference>